<comment type="subcellular location">
    <subcellularLocation>
        <location evidence="1">Membrane</location>
        <topology evidence="1">Multi-pass membrane protein</topology>
    </subcellularLocation>
</comment>
<feature type="transmembrane region" description="Helical" evidence="6">
    <location>
        <begin position="158"/>
        <end position="180"/>
    </location>
</feature>
<dbReference type="RefSeq" id="WP_097939327.1">
    <property type="nucleotide sequence ID" value="NZ_BLKS01000001.1"/>
</dbReference>
<evidence type="ECO:0000313" key="10">
    <source>
        <dbReference type="Proteomes" id="UP000465302"/>
    </source>
</evidence>
<accession>A0A2A7N963</accession>
<dbReference type="InterPro" id="IPR001248">
    <property type="entry name" value="Pur-cyt_permease"/>
</dbReference>
<keyword evidence="3 6" id="KW-0812">Transmembrane</keyword>
<evidence type="ECO:0000313" key="7">
    <source>
        <dbReference type="EMBL" id="GFG50400.1"/>
    </source>
</evidence>
<dbReference type="InterPro" id="IPR045225">
    <property type="entry name" value="Uracil/uridine/allantoin_perm"/>
</dbReference>
<evidence type="ECO:0000313" key="9">
    <source>
        <dbReference type="Proteomes" id="UP000220914"/>
    </source>
</evidence>
<evidence type="ECO:0000256" key="3">
    <source>
        <dbReference type="ARBA" id="ARBA00022692"/>
    </source>
</evidence>
<dbReference type="Proteomes" id="UP000465302">
    <property type="component" value="Unassembled WGS sequence"/>
</dbReference>
<feature type="transmembrane region" description="Helical" evidence="6">
    <location>
        <begin position="54"/>
        <end position="82"/>
    </location>
</feature>
<keyword evidence="9" id="KW-1185">Reference proteome</keyword>
<dbReference type="GO" id="GO:0015205">
    <property type="term" value="F:nucleobase transmembrane transporter activity"/>
    <property type="evidence" value="ECO:0007669"/>
    <property type="project" value="TreeGrafter"/>
</dbReference>
<dbReference type="PANTHER" id="PTHR30618">
    <property type="entry name" value="NCS1 FAMILY PURINE/PYRIMIDINE TRANSPORTER"/>
    <property type="match status" value="1"/>
</dbReference>
<feature type="transmembrane region" description="Helical" evidence="6">
    <location>
        <begin position="232"/>
        <end position="254"/>
    </location>
</feature>
<protein>
    <submittedName>
        <fullName evidence="8">Nitrate reductase</fullName>
    </submittedName>
    <submittedName>
        <fullName evidence="7">Nucleobase:cation symporter-1, NCS1 family protein</fullName>
    </submittedName>
</protein>
<keyword evidence="4 6" id="KW-1133">Transmembrane helix</keyword>
<evidence type="ECO:0000256" key="5">
    <source>
        <dbReference type="ARBA" id="ARBA00023136"/>
    </source>
</evidence>
<dbReference type="GO" id="GO:0005886">
    <property type="term" value="C:plasma membrane"/>
    <property type="evidence" value="ECO:0007669"/>
    <property type="project" value="TreeGrafter"/>
</dbReference>
<reference evidence="7 10" key="2">
    <citation type="journal article" date="2019" name="Emerg. Microbes Infect.">
        <title>Comprehensive subspecies identification of 175 nontuberculous mycobacteria species based on 7547 genomic profiles.</title>
        <authorList>
            <person name="Matsumoto Y."/>
            <person name="Kinjo T."/>
            <person name="Motooka D."/>
            <person name="Nabeya D."/>
            <person name="Jung N."/>
            <person name="Uechi K."/>
            <person name="Horii T."/>
            <person name="Iida T."/>
            <person name="Fujita J."/>
            <person name="Nakamura S."/>
        </authorList>
    </citation>
    <scope>NUCLEOTIDE SEQUENCE [LARGE SCALE GENOMIC DNA]</scope>
    <source>
        <strain evidence="7 10">JCM 6377</strain>
    </source>
</reference>
<dbReference type="Gene3D" id="1.10.4160.10">
    <property type="entry name" value="Hydantoin permease"/>
    <property type="match status" value="1"/>
</dbReference>
<keyword evidence="5 6" id="KW-0472">Membrane</keyword>
<evidence type="ECO:0000256" key="2">
    <source>
        <dbReference type="ARBA" id="ARBA00008974"/>
    </source>
</evidence>
<feature type="transmembrane region" description="Helical" evidence="6">
    <location>
        <begin position="315"/>
        <end position="342"/>
    </location>
</feature>
<evidence type="ECO:0000313" key="8">
    <source>
        <dbReference type="EMBL" id="PEG40652.1"/>
    </source>
</evidence>
<feature type="transmembrane region" description="Helical" evidence="6">
    <location>
        <begin position="380"/>
        <end position="405"/>
    </location>
</feature>
<dbReference type="Pfam" id="PF02133">
    <property type="entry name" value="Transp_cyt_pur"/>
    <property type="match status" value="1"/>
</dbReference>
<proteinExistence type="inferred from homology"/>
<dbReference type="EMBL" id="PDCP01000009">
    <property type="protein sequence ID" value="PEG40652.1"/>
    <property type="molecule type" value="Genomic_DNA"/>
</dbReference>
<reference evidence="7" key="3">
    <citation type="submission" date="2020-02" db="EMBL/GenBank/DDBJ databases">
        <authorList>
            <person name="Matsumoto Y."/>
            <person name="Motooka D."/>
            <person name="Nakamura S."/>
        </authorList>
    </citation>
    <scope>NUCLEOTIDE SEQUENCE</scope>
    <source>
        <strain evidence="7">JCM 6377</strain>
    </source>
</reference>
<feature type="transmembrane region" description="Helical" evidence="6">
    <location>
        <begin position="460"/>
        <end position="476"/>
    </location>
</feature>
<feature type="transmembrane region" description="Helical" evidence="6">
    <location>
        <begin position="434"/>
        <end position="454"/>
    </location>
</feature>
<evidence type="ECO:0000256" key="6">
    <source>
        <dbReference type="SAM" id="Phobius"/>
    </source>
</evidence>
<dbReference type="CDD" id="cd11555">
    <property type="entry name" value="SLC-NCS1sbd_u1"/>
    <property type="match status" value="1"/>
</dbReference>
<gene>
    <name evidence="8" type="ORF">CQY20_06895</name>
    <name evidence="7" type="ORF">MAGR_18410</name>
</gene>
<evidence type="ECO:0000256" key="4">
    <source>
        <dbReference type="ARBA" id="ARBA00022989"/>
    </source>
</evidence>
<dbReference type="PANTHER" id="PTHR30618:SF6">
    <property type="entry name" value="NCS1 FAMILY NUCLEOBASE:CATION SYMPORTER-1"/>
    <property type="match status" value="1"/>
</dbReference>
<dbReference type="EMBL" id="BLKS01000001">
    <property type="protein sequence ID" value="GFG50400.1"/>
    <property type="molecule type" value="Genomic_DNA"/>
</dbReference>
<reference evidence="8 9" key="1">
    <citation type="submission" date="2017-10" db="EMBL/GenBank/DDBJ databases">
        <title>The new phylogeny of genus Mycobacterium.</title>
        <authorList>
            <person name="Tortoli E."/>
            <person name="Trovato A."/>
            <person name="Cirillo D.M."/>
        </authorList>
    </citation>
    <scope>NUCLEOTIDE SEQUENCE [LARGE SCALE GENOMIC DNA]</scope>
    <source>
        <strain evidence="8 9">CCUG37673</strain>
    </source>
</reference>
<sequence>MPTQQFDPVALAAQDPAGRLYNKDLKPAEPGERKWSTYSLFSLWMNDAHNAGNYTFAAGLFLLGLSPIQVTLGILGAALIIFAGCCMSGFMGHDTGAPYPVVSRMSWGIWGANFPALVRGAVAIAWYGIQTFLASIALKVLLLHFFPGMQGLSEVRILGLDVVGWIAFLALWAIQMVIVAKGMEAVRHFQGWAGPSIWVVMIALAVWMLSQADWNISWTQGGGDANLSSGEQLYQTIAAVGLTVGVLATLMLNFSDFARFAPSRTDVVKGNAWGLPFNWTAFALTSVIVSAASVSVYGEAVLDPAELLERVDNDFIMLVGSAVFVIATIGVNIVANFVSAAYDLSNVNPRRISFRKGGIITSILALVSMPWNLYNSPEVIAYFLGGLGALLGPFFGILALDYFWYRKGRFSLTDLYLPTPESQYYYHKGLNPNAVKAFVPSAVIALVLALVPTFGKVAPFGWFIGAALGAIAYYIVTRGRPLAEAPGGTSEKLQEA</sequence>
<feature type="transmembrane region" description="Helical" evidence="6">
    <location>
        <begin position="275"/>
        <end position="295"/>
    </location>
</feature>
<evidence type="ECO:0000256" key="1">
    <source>
        <dbReference type="ARBA" id="ARBA00004141"/>
    </source>
</evidence>
<name>A0A2A7N963_MYCAG</name>
<organism evidence="8 9">
    <name type="scientific">Mycolicibacterium agri</name>
    <name type="common">Mycobacterium agri</name>
    <dbReference type="NCBI Taxonomy" id="36811"/>
    <lineage>
        <taxon>Bacteria</taxon>
        <taxon>Bacillati</taxon>
        <taxon>Actinomycetota</taxon>
        <taxon>Actinomycetes</taxon>
        <taxon>Mycobacteriales</taxon>
        <taxon>Mycobacteriaceae</taxon>
        <taxon>Mycolicibacterium</taxon>
    </lineage>
</organism>
<dbReference type="Proteomes" id="UP000220914">
    <property type="component" value="Unassembled WGS sequence"/>
</dbReference>
<feature type="transmembrane region" description="Helical" evidence="6">
    <location>
        <begin position="354"/>
        <end position="374"/>
    </location>
</feature>
<dbReference type="OrthoDB" id="6083029at2"/>
<feature type="transmembrane region" description="Helical" evidence="6">
    <location>
        <begin position="124"/>
        <end position="146"/>
    </location>
</feature>
<feature type="transmembrane region" description="Helical" evidence="6">
    <location>
        <begin position="192"/>
        <end position="212"/>
    </location>
</feature>
<comment type="similarity">
    <text evidence="2">Belongs to the purine-cytosine permease (2.A.39) family.</text>
</comment>
<dbReference type="AlphaFoldDB" id="A0A2A7N963"/>
<comment type="caution">
    <text evidence="8">The sequence shown here is derived from an EMBL/GenBank/DDBJ whole genome shotgun (WGS) entry which is preliminary data.</text>
</comment>